<organism>
    <name type="scientific">Ixodes scapularis</name>
    <name type="common">Black-legged tick</name>
    <name type="synonym">Deer tick</name>
    <dbReference type="NCBI Taxonomy" id="6945"/>
    <lineage>
        <taxon>Eukaryota</taxon>
        <taxon>Metazoa</taxon>
        <taxon>Ecdysozoa</taxon>
        <taxon>Arthropoda</taxon>
        <taxon>Chelicerata</taxon>
        <taxon>Arachnida</taxon>
        <taxon>Acari</taxon>
        <taxon>Parasitiformes</taxon>
        <taxon>Ixodida</taxon>
        <taxon>Ixodoidea</taxon>
        <taxon>Ixodidae</taxon>
        <taxon>Ixodinae</taxon>
        <taxon>Ixodes</taxon>
    </lineage>
</organism>
<dbReference type="VEuPathDB" id="VectorBase:ISCP_030339"/>
<name>B7Q8W3_IXOSC</name>
<evidence type="ECO:0000313" key="2">
    <source>
        <dbReference type="EnsemblMetazoa" id="ISCW021188-PA"/>
    </source>
</evidence>
<proteinExistence type="predicted"/>
<evidence type="ECO:0000313" key="1">
    <source>
        <dbReference type="EMBL" id="EEC15285.1"/>
    </source>
</evidence>
<keyword evidence="3" id="KW-1185">Reference proteome</keyword>
<sequence>MDSFVQGFPDFKLRVNFSKMETNLKVDRIPLVLPQDSVHFCGFVFDTVTLEVTEEPEDAARPLTRRSRSSEAGLMPYLEHWQIQLRPLILDSTLNSRNRMLATLFAKVFVFADRFFFTVDGMRYVNGPYVATVFSGALDCLLMRLFRCATTNGFELFFSVGELRLVFWEVVLRKAGGRNRAVRAAVRTTLTDVRKKVPASSAEFLVDYCGT</sequence>
<dbReference type="HOGENOM" id="CLU_1306089_0_0_1"/>
<dbReference type="OrthoDB" id="289721at2759"/>
<dbReference type="InParanoid" id="B7Q8W3"/>
<protein>
    <submittedName>
        <fullName evidence="1 2">Uncharacterized protein</fullName>
    </submittedName>
</protein>
<dbReference type="Proteomes" id="UP000001555">
    <property type="component" value="Unassembled WGS sequence"/>
</dbReference>
<dbReference type="AlphaFoldDB" id="B7Q8W3"/>
<dbReference type="VEuPathDB" id="VectorBase:ISCW021188"/>
<dbReference type="VEuPathDB" id="VectorBase:ISCI021188"/>
<dbReference type="EMBL" id="ABJB010712708">
    <property type="status" value="NOT_ANNOTATED_CDS"/>
    <property type="molecule type" value="Genomic_DNA"/>
</dbReference>
<dbReference type="PaxDb" id="6945-B7Q8W3"/>
<gene>
    <name evidence="1" type="ORF">IscW_ISCW021188</name>
</gene>
<evidence type="ECO:0000313" key="3">
    <source>
        <dbReference type="Proteomes" id="UP000001555"/>
    </source>
</evidence>
<dbReference type="EMBL" id="DS886270">
    <property type="protein sequence ID" value="EEC15285.1"/>
    <property type="molecule type" value="Genomic_DNA"/>
</dbReference>
<reference evidence="2" key="2">
    <citation type="submission" date="2020-05" db="UniProtKB">
        <authorList>
            <consortium name="EnsemblMetazoa"/>
        </authorList>
    </citation>
    <scope>IDENTIFICATION</scope>
    <source>
        <strain evidence="2">wikel</strain>
    </source>
</reference>
<dbReference type="EnsemblMetazoa" id="ISCW021188-RA">
    <property type="protein sequence ID" value="ISCW021188-PA"/>
    <property type="gene ID" value="ISCW021188"/>
</dbReference>
<accession>B7Q8W3</accession>
<reference evidence="1 3" key="1">
    <citation type="submission" date="2008-03" db="EMBL/GenBank/DDBJ databases">
        <title>Annotation of Ixodes scapularis.</title>
        <authorList>
            <consortium name="Ixodes scapularis Genome Project Consortium"/>
            <person name="Caler E."/>
            <person name="Hannick L.I."/>
            <person name="Bidwell S."/>
            <person name="Joardar V."/>
            <person name="Thiagarajan M."/>
            <person name="Amedeo P."/>
            <person name="Galinsky K.J."/>
            <person name="Schobel S."/>
            <person name="Inman J."/>
            <person name="Hostetler J."/>
            <person name="Miller J."/>
            <person name="Hammond M."/>
            <person name="Megy K."/>
            <person name="Lawson D."/>
            <person name="Kodira C."/>
            <person name="Sutton G."/>
            <person name="Meyer J."/>
            <person name="Hill C.A."/>
            <person name="Birren B."/>
            <person name="Nene V."/>
            <person name="Collins F."/>
            <person name="Alarcon-Chaidez F."/>
            <person name="Wikel S."/>
            <person name="Strausberg R."/>
        </authorList>
    </citation>
    <scope>NUCLEOTIDE SEQUENCE [LARGE SCALE GENOMIC DNA]</scope>
    <source>
        <strain evidence="3">Wikel</strain>
        <strain evidence="1">Wikel colony</strain>
    </source>
</reference>